<dbReference type="EMBL" id="JARGDL010000008">
    <property type="protein sequence ID" value="MDF1611956.1"/>
    <property type="molecule type" value="Genomic_DNA"/>
</dbReference>
<dbReference type="Pfam" id="PF00701">
    <property type="entry name" value="DHDPS"/>
    <property type="match status" value="1"/>
</dbReference>
<evidence type="ECO:0000256" key="3">
    <source>
        <dbReference type="PIRNR" id="PIRNR001365"/>
    </source>
</evidence>
<proteinExistence type="inferred from homology"/>
<evidence type="ECO:0000313" key="6">
    <source>
        <dbReference type="EMBL" id="MDF1611956.1"/>
    </source>
</evidence>
<accession>A0AAE3TCZ0</accession>
<protein>
    <submittedName>
        <fullName evidence="6">Dihydrodipicolinate synthase family protein</fullName>
    </submittedName>
</protein>
<keyword evidence="7" id="KW-1185">Reference proteome</keyword>
<organism evidence="6 7">
    <name type="scientific">Stygiobacter electus</name>
    <dbReference type="NCBI Taxonomy" id="3032292"/>
    <lineage>
        <taxon>Bacteria</taxon>
        <taxon>Pseudomonadati</taxon>
        <taxon>Ignavibacteriota</taxon>
        <taxon>Ignavibacteria</taxon>
        <taxon>Ignavibacteriales</taxon>
        <taxon>Melioribacteraceae</taxon>
        <taxon>Stygiobacter</taxon>
    </lineage>
</organism>
<dbReference type="RefSeq" id="WP_321535724.1">
    <property type="nucleotide sequence ID" value="NZ_JARGDL010000008.1"/>
</dbReference>
<evidence type="ECO:0000256" key="5">
    <source>
        <dbReference type="PIRSR" id="PIRSR001365-2"/>
    </source>
</evidence>
<feature type="active site" description="Schiff-base intermediate with substrate" evidence="4">
    <location>
        <position position="164"/>
    </location>
</feature>
<dbReference type="PANTHER" id="PTHR12128">
    <property type="entry name" value="DIHYDRODIPICOLINATE SYNTHASE"/>
    <property type="match status" value="1"/>
</dbReference>
<feature type="binding site" evidence="5">
    <location>
        <position position="206"/>
    </location>
    <ligand>
        <name>pyruvate</name>
        <dbReference type="ChEBI" id="CHEBI:15361"/>
    </ligand>
</feature>
<dbReference type="Gene3D" id="3.20.20.70">
    <property type="entry name" value="Aldolase class I"/>
    <property type="match status" value="1"/>
</dbReference>
<evidence type="ECO:0000313" key="7">
    <source>
        <dbReference type="Proteomes" id="UP001221302"/>
    </source>
</evidence>
<reference evidence="6" key="1">
    <citation type="submission" date="2023-03" db="EMBL/GenBank/DDBJ databases">
        <title>Stygiobacter electus gen. nov., sp. nov., facultatively anaerobic thermotolerant bacterium of the class Ignavibacteria from a well of Yessentuki mineral water deposit.</title>
        <authorList>
            <person name="Podosokorskaya O.A."/>
            <person name="Elcheninov A.G."/>
            <person name="Petrova N.F."/>
            <person name="Zavarzina D.G."/>
            <person name="Kublanov I.V."/>
            <person name="Merkel A.Y."/>
        </authorList>
    </citation>
    <scope>NUCLEOTIDE SEQUENCE</scope>
    <source>
        <strain evidence="6">09-Me</strain>
    </source>
</reference>
<evidence type="ECO:0000256" key="4">
    <source>
        <dbReference type="PIRSR" id="PIRSR001365-1"/>
    </source>
</evidence>
<comment type="caution">
    <text evidence="6">The sequence shown here is derived from an EMBL/GenBank/DDBJ whole genome shotgun (WGS) entry which is preliminary data.</text>
</comment>
<dbReference type="SUPFAM" id="SSF51569">
    <property type="entry name" value="Aldolase"/>
    <property type="match status" value="1"/>
</dbReference>
<dbReference type="SMART" id="SM01130">
    <property type="entry name" value="DHDPS"/>
    <property type="match status" value="1"/>
</dbReference>
<keyword evidence="2 3" id="KW-0456">Lyase</keyword>
<dbReference type="InterPro" id="IPR013785">
    <property type="entry name" value="Aldolase_TIM"/>
</dbReference>
<gene>
    <name evidence="6" type="ORF">P0M35_07325</name>
</gene>
<dbReference type="PIRSF" id="PIRSF001365">
    <property type="entry name" value="DHDPS"/>
    <property type="match status" value="1"/>
</dbReference>
<dbReference type="Proteomes" id="UP001221302">
    <property type="component" value="Unassembled WGS sequence"/>
</dbReference>
<dbReference type="PANTHER" id="PTHR12128:SF66">
    <property type="entry name" value="4-HYDROXY-2-OXOGLUTARATE ALDOLASE, MITOCHONDRIAL"/>
    <property type="match status" value="1"/>
</dbReference>
<feature type="active site" description="Proton donor/acceptor" evidence="4">
    <location>
        <position position="136"/>
    </location>
</feature>
<comment type="similarity">
    <text evidence="1 3">Belongs to the DapA family.</text>
</comment>
<dbReference type="AlphaFoldDB" id="A0AAE3TCZ0"/>
<evidence type="ECO:0000256" key="2">
    <source>
        <dbReference type="ARBA" id="ARBA00023239"/>
    </source>
</evidence>
<name>A0AAE3TCZ0_9BACT</name>
<sequence>MKNLYGIFPPITTPFVNGVLSIEKLQHNISIWNKTKLSGYVVMGSNGEAVLLTKEEKLKLIEHTKLFSSSEKIIIAGTGSDSIKETIALTNSAANLGADFALVLTPSFYKSEMKHNNYIKYFSEVADKSKIPIIIYNVPKFTGVDIEVETVAELSKHENIVGIKNSTENSRQIIEFVSNTEQDFKVIVGTASMLFSGITSGAVGGILALANIAPNQCIQIHKLIDEKNYDEALKLQQKMIPANKAVTSKYGVAGLKYAMDLLGYFGGEPRIPLLPLNEKDKEQLKHILIQTEILR</sequence>
<dbReference type="GO" id="GO:0008840">
    <property type="term" value="F:4-hydroxy-tetrahydrodipicolinate synthase activity"/>
    <property type="evidence" value="ECO:0007669"/>
    <property type="project" value="TreeGrafter"/>
</dbReference>
<dbReference type="PRINTS" id="PR00146">
    <property type="entry name" value="DHPICSNTHASE"/>
</dbReference>
<dbReference type="CDD" id="cd00408">
    <property type="entry name" value="DHDPS-like"/>
    <property type="match status" value="1"/>
</dbReference>
<evidence type="ECO:0000256" key="1">
    <source>
        <dbReference type="ARBA" id="ARBA00007592"/>
    </source>
</evidence>
<dbReference type="InterPro" id="IPR002220">
    <property type="entry name" value="DapA-like"/>
</dbReference>